<dbReference type="EMBL" id="CM007389">
    <property type="protein sequence ID" value="ONK57760.1"/>
    <property type="molecule type" value="Genomic_DNA"/>
</dbReference>
<accession>A0A5P1E5D2</accession>
<keyword evidence="3 7" id="KW-0812">Transmembrane</keyword>
<dbReference type="OMA" id="VEMHEMG"/>
<keyword evidence="2" id="KW-0813">Transport</keyword>
<keyword evidence="10" id="KW-1185">Reference proteome</keyword>
<evidence type="ECO:0000256" key="5">
    <source>
        <dbReference type="ARBA" id="ARBA00022989"/>
    </source>
</evidence>
<evidence type="ECO:0000256" key="7">
    <source>
        <dbReference type="SAM" id="Phobius"/>
    </source>
</evidence>
<evidence type="ECO:0000256" key="3">
    <source>
        <dbReference type="ARBA" id="ARBA00022692"/>
    </source>
</evidence>
<keyword evidence="6 7" id="KW-0472">Membrane</keyword>
<evidence type="ECO:0000256" key="2">
    <source>
        <dbReference type="ARBA" id="ARBA00022448"/>
    </source>
</evidence>
<dbReference type="Proteomes" id="UP000243459">
    <property type="component" value="Chromosome 9"/>
</dbReference>
<proteinExistence type="predicted"/>
<feature type="transmembrane region" description="Helical" evidence="7">
    <location>
        <begin position="128"/>
        <end position="148"/>
    </location>
</feature>
<feature type="transmembrane region" description="Helical" evidence="7">
    <location>
        <begin position="187"/>
        <end position="211"/>
    </location>
</feature>
<feature type="transmembrane region" description="Helical" evidence="7">
    <location>
        <begin position="154"/>
        <end position="175"/>
    </location>
</feature>
<keyword evidence="5 7" id="KW-1133">Transmembrane helix</keyword>
<comment type="subcellular location">
    <subcellularLocation>
        <location evidence="1">Membrane</location>
    </subcellularLocation>
</comment>
<name>A0A5P1E5D2_ASPOF</name>
<protein>
    <recommendedName>
        <fullName evidence="8">Amino acid transporter transmembrane domain-containing protein</fullName>
    </recommendedName>
</protein>
<evidence type="ECO:0000256" key="4">
    <source>
        <dbReference type="ARBA" id="ARBA00022970"/>
    </source>
</evidence>
<dbReference type="PANTHER" id="PTHR48017">
    <property type="entry name" value="OS05G0424000 PROTEIN-RELATED"/>
    <property type="match status" value="1"/>
</dbReference>
<dbReference type="Gramene" id="ONK57760">
    <property type="protein sequence ID" value="ONK57760"/>
    <property type="gene ID" value="A4U43_C09F3810"/>
</dbReference>
<organism evidence="9 10">
    <name type="scientific">Asparagus officinalis</name>
    <name type="common">Garden asparagus</name>
    <dbReference type="NCBI Taxonomy" id="4686"/>
    <lineage>
        <taxon>Eukaryota</taxon>
        <taxon>Viridiplantae</taxon>
        <taxon>Streptophyta</taxon>
        <taxon>Embryophyta</taxon>
        <taxon>Tracheophyta</taxon>
        <taxon>Spermatophyta</taxon>
        <taxon>Magnoliopsida</taxon>
        <taxon>Liliopsida</taxon>
        <taxon>Asparagales</taxon>
        <taxon>Asparagaceae</taxon>
        <taxon>Asparagoideae</taxon>
        <taxon>Asparagus</taxon>
    </lineage>
</organism>
<dbReference type="GO" id="GO:0006865">
    <property type="term" value="P:amino acid transport"/>
    <property type="evidence" value="ECO:0007669"/>
    <property type="project" value="UniProtKB-KW"/>
</dbReference>
<feature type="transmembrane region" description="Helical" evidence="7">
    <location>
        <begin position="43"/>
        <end position="65"/>
    </location>
</feature>
<evidence type="ECO:0000313" key="10">
    <source>
        <dbReference type="Proteomes" id="UP000243459"/>
    </source>
</evidence>
<feature type="domain" description="Amino acid transporter transmembrane" evidence="8">
    <location>
        <begin position="5"/>
        <end position="205"/>
    </location>
</feature>
<evidence type="ECO:0000256" key="6">
    <source>
        <dbReference type="ARBA" id="ARBA00023136"/>
    </source>
</evidence>
<dbReference type="AlphaFoldDB" id="A0A5P1E5D2"/>
<sequence>MYFQNALGTIGFAFAGHSVCLEIQATIPSTPEKPSTKPMWQGVVVAYIIVAICYVGVAVTGFWAFGNVVEDDVLMSLERPNWLIAVANFMVFLHVLGSYQVFAMPLFDILESFLVLQCKMSPGIRLRLVARSLYVCFTILIGACIPFFGGLLGFFGGLFFAPTSYFLPCIMWLILRKPKIFSPHWIACWISIILGVLLMILSPIGGLRSIILSASSYKFFS</sequence>
<evidence type="ECO:0000256" key="1">
    <source>
        <dbReference type="ARBA" id="ARBA00004370"/>
    </source>
</evidence>
<dbReference type="InterPro" id="IPR013057">
    <property type="entry name" value="AA_transpt_TM"/>
</dbReference>
<gene>
    <name evidence="9" type="ORF">A4U43_C09F3810</name>
</gene>
<reference evidence="10" key="1">
    <citation type="journal article" date="2017" name="Nat. Commun.">
        <title>The asparagus genome sheds light on the origin and evolution of a young Y chromosome.</title>
        <authorList>
            <person name="Harkess A."/>
            <person name="Zhou J."/>
            <person name="Xu C."/>
            <person name="Bowers J.E."/>
            <person name="Van der Hulst R."/>
            <person name="Ayyampalayam S."/>
            <person name="Mercati F."/>
            <person name="Riccardi P."/>
            <person name="McKain M.R."/>
            <person name="Kakrana A."/>
            <person name="Tang H."/>
            <person name="Ray J."/>
            <person name="Groenendijk J."/>
            <person name="Arikit S."/>
            <person name="Mathioni S.M."/>
            <person name="Nakano M."/>
            <person name="Shan H."/>
            <person name="Telgmann-Rauber A."/>
            <person name="Kanno A."/>
            <person name="Yue Z."/>
            <person name="Chen H."/>
            <person name="Li W."/>
            <person name="Chen Y."/>
            <person name="Xu X."/>
            <person name="Zhang Y."/>
            <person name="Luo S."/>
            <person name="Chen H."/>
            <person name="Gao J."/>
            <person name="Mao Z."/>
            <person name="Pires J.C."/>
            <person name="Luo M."/>
            <person name="Kudrna D."/>
            <person name="Wing R.A."/>
            <person name="Meyers B.C."/>
            <person name="Yi K."/>
            <person name="Kong H."/>
            <person name="Lavrijsen P."/>
            <person name="Sunseri F."/>
            <person name="Falavigna A."/>
            <person name="Ye Y."/>
            <person name="Leebens-Mack J.H."/>
            <person name="Chen G."/>
        </authorList>
    </citation>
    <scope>NUCLEOTIDE SEQUENCE [LARGE SCALE GENOMIC DNA]</scope>
    <source>
        <strain evidence="10">cv. DH0086</strain>
    </source>
</reference>
<dbReference type="GO" id="GO:0016020">
    <property type="term" value="C:membrane"/>
    <property type="evidence" value="ECO:0007669"/>
    <property type="project" value="UniProtKB-SubCell"/>
</dbReference>
<dbReference type="Pfam" id="PF01490">
    <property type="entry name" value="Aa_trans"/>
    <property type="match status" value="1"/>
</dbReference>
<evidence type="ECO:0000313" key="9">
    <source>
        <dbReference type="EMBL" id="ONK57760.1"/>
    </source>
</evidence>
<evidence type="ECO:0000259" key="8">
    <source>
        <dbReference type="Pfam" id="PF01490"/>
    </source>
</evidence>
<keyword evidence="4" id="KW-0029">Amino-acid transport</keyword>
<feature type="transmembrane region" description="Helical" evidence="7">
    <location>
        <begin position="85"/>
        <end position="107"/>
    </location>
</feature>